<protein>
    <submittedName>
        <fullName evidence="2">ATP-binding cassette domain-containing protein</fullName>
    </submittedName>
</protein>
<evidence type="ECO:0000259" key="1">
    <source>
        <dbReference type="Pfam" id="PF00005"/>
    </source>
</evidence>
<dbReference type="AlphaFoldDB" id="A0A5A9XQU4"/>
<organism evidence="2 3">
    <name type="scientific">Oryzomonas rubra</name>
    <dbReference type="NCBI Taxonomy" id="2509454"/>
    <lineage>
        <taxon>Bacteria</taxon>
        <taxon>Pseudomonadati</taxon>
        <taxon>Thermodesulfobacteriota</taxon>
        <taxon>Desulfuromonadia</taxon>
        <taxon>Geobacterales</taxon>
        <taxon>Geobacteraceae</taxon>
        <taxon>Oryzomonas</taxon>
    </lineage>
</organism>
<keyword evidence="2" id="KW-0067">ATP-binding</keyword>
<accession>A0A5A9XQU4</accession>
<dbReference type="Proteomes" id="UP000324298">
    <property type="component" value="Unassembled WGS sequence"/>
</dbReference>
<dbReference type="Pfam" id="PF00005">
    <property type="entry name" value="ABC_tran"/>
    <property type="match status" value="1"/>
</dbReference>
<dbReference type="EMBL" id="SRSD01000001">
    <property type="protein sequence ID" value="KAA0895013.1"/>
    <property type="molecule type" value="Genomic_DNA"/>
</dbReference>
<comment type="caution">
    <text evidence="2">The sequence shown here is derived from an EMBL/GenBank/DDBJ whole genome shotgun (WGS) entry which is preliminary data.</text>
</comment>
<sequence>MAWSVEFRNVVCADLVEGVSLQIQAGCSALVVTAREDVGTMLARLITGLSQPSLGSVHVDGQDMAGLPSAQLYRLRHRIGIVPQKGGLISNLKLWENMTLPLLYTRGSIPPEAEKTALRYLEMFGYRGNIMALPAHLTLHEKRMAAFIRAALCTPQIMVYANCFDDLPGAARTQWGAITTEFHRGAPGMTSIYLATSQGMARDVPVDNIISLQ</sequence>
<name>A0A5A9XQU4_9BACT</name>
<feature type="domain" description="ABC transporter" evidence="1">
    <location>
        <begin position="40"/>
        <end position="159"/>
    </location>
</feature>
<dbReference type="PANTHER" id="PTHR24220">
    <property type="entry name" value="IMPORT ATP-BINDING PROTEIN"/>
    <property type="match status" value="1"/>
</dbReference>
<dbReference type="Gene3D" id="3.40.50.300">
    <property type="entry name" value="P-loop containing nucleotide triphosphate hydrolases"/>
    <property type="match status" value="1"/>
</dbReference>
<dbReference type="GO" id="GO:0005524">
    <property type="term" value="F:ATP binding"/>
    <property type="evidence" value="ECO:0007669"/>
    <property type="project" value="UniProtKB-KW"/>
</dbReference>
<dbReference type="InterPro" id="IPR003439">
    <property type="entry name" value="ABC_transporter-like_ATP-bd"/>
</dbReference>
<evidence type="ECO:0000313" key="3">
    <source>
        <dbReference type="Proteomes" id="UP000324298"/>
    </source>
</evidence>
<gene>
    <name evidence="2" type="ORF">ET418_00385</name>
</gene>
<dbReference type="RefSeq" id="WP_149305597.1">
    <property type="nucleotide sequence ID" value="NZ_SRSD01000001.1"/>
</dbReference>
<proteinExistence type="predicted"/>
<dbReference type="SUPFAM" id="SSF52540">
    <property type="entry name" value="P-loop containing nucleoside triphosphate hydrolases"/>
    <property type="match status" value="1"/>
</dbReference>
<dbReference type="GO" id="GO:0005886">
    <property type="term" value="C:plasma membrane"/>
    <property type="evidence" value="ECO:0007669"/>
    <property type="project" value="TreeGrafter"/>
</dbReference>
<dbReference type="PANTHER" id="PTHR24220:SF86">
    <property type="entry name" value="ABC TRANSPORTER ABCH.1"/>
    <property type="match status" value="1"/>
</dbReference>
<reference evidence="2 3" key="1">
    <citation type="submission" date="2019-04" db="EMBL/GenBank/DDBJ databases">
        <title>Geobacter ruber sp. nov., ferric-reducing bacteria isolated from paddy soil.</title>
        <authorList>
            <person name="Xu Z."/>
            <person name="Masuda Y."/>
            <person name="Itoh H."/>
            <person name="Senoo K."/>
        </authorList>
    </citation>
    <scope>NUCLEOTIDE SEQUENCE [LARGE SCALE GENOMIC DNA]</scope>
    <source>
        <strain evidence="2 3">Red88</strain>
    </source>
</reference>
<dbReference type="InterPro" id="IPR015854">
    <property type="entry name" value="ABC_transpr_LolD-like"/>
</dbReference>
<dbReference type="GO" id="GO:0016887">
    <property type="term" value="F:ATP hydrolysis activity"/>
    <property type="evidence" value="ECO:0007669"/>
    <property type="project" value="InterPro"/>
</dbReference>
<dbReference type="GO" id="GO:0022857">
    <property type="term" value="F:transmembrane transporter activity"/>
    <property type="evidence" value="ECO:0007669"/>
    <property type="project" value="TreeGrafter"/>
</dbReference>
<keyword evidence="3" id="KW-1185">Reference proteome</keyword>
<evidence type="ECO:0000313" key="2">
    <source>
        <dbReference type="EMBL" id="KAA0895013.1"/>
    </source>
</evidence>
<dbReference type="OrthoDB" id="5394618at2"/>
<keyword evidence="2" id="KW-0547">Nucleotide-binding</keyword>
<dbReference type="InterPro" id="IPR027417">
    <property type="entry name" value="P-loop_NTPase"/>
</dbReference>